<organism evidence="1 2">
    <name type="scientific">Muntiacus muntjak</name>
    <name type="common">Barking deer</name>
    <name type="synonym">Indian muntjac</name>
    <dbReference type="NCBI Taxonomy" id="9888"/>
    <lineage>
        <taxon>Eukaryota</taxon>
        <taxon>Metazoa</taxon>
        <taxon>Chordata</taxon>
        <taxon>Craniata</taxon>
        <taxon>Vertebrata</taxon>
        <taxon>Euteleostomi</taxon>
        <taxon>Mammalia</taxon>
        <taxon>Eutheria</taxon>
        <taxon>Laurasiatheria</taxon>
        <taxon>Artiodactyla</taxon>
        <taxon>Ruminantia</taxon>
        <taxon>Pecora</taxon>
        <taxon>Cervidae</taxon>
        <taxon>Muntiacinae</taxon>
        <taxon>Muntiacus</taxon>
    </lineage>
</organism>
<name>A0A5N3UYK7_MUNMU</name>
<dbReference type="GO" id="GO:0005929">
    <property type="term" value="C:cilium"/>
    <property type="evidence" value="ECO:0007669"/>
    <property type="project" value="TreeGrafter"/>
</dbReference>
<dbReference type="GO" id="GO:0002753">
    <property type="term" value="P:cytoplasmic pattern recognition receptor signaling pathway"/>
    <property type="evidence" value="ECO:0007669"/>
    <property type="project" value="TreeGrafter"/>
</dbReference>
<dbReference type="PANTHER" id="PTHR46747">
    <property type="entry name" value="ALPHA-PROTEIN KINASE 1"/>
    <property type="match status" value="1"/>
</dbReference>
<dbReference type="InterPro" id="IPR043529">
    <property type="entry name" value="ALPK1"/>
</dbReference>
<gene>
    <name evidence="1" type="ORF">FD754_018858</name>
</gene>
<dbReference type="GO" id="GO:0004674">
    <property type="term" value="F:protein serine/threonine kinase activity"/>
    <property type="evidence" value="ECO:0007669"/>
    <property type="project" value="InterPro"/>
</dbReference>
<evidence type="ECO:0000313" key="1">
    <source>
        <dbReference type="EMBL" id="KAB0341932.1"/>
    </source>
</evidence>
<dbReference type="GO" id="GO:0045087">
    <property type="term" value="P:innate immune response"/>
    <property type="evidence" value="ECO:0007669"/>
    <property type="project" value="TreeGrafter"/>
</dbReference>
<dbReference type="AlphaFoldDB" id="A0A5N3UYK7"/>
<dbReference type="EMBL" id="VCEA01000003">
    <property type="protein sequence ID" value="KAB0341932.1"/>
    <property type="molecule type" value="Genomic_DNA"/>
</dbReference>
<evidence type="ECO:0000313" key="2">
    <source>
        <dbReference type="Proteomes" id="UP000326458"/>
    </source>
</evidence>
<accession>A0A5N3UYK7</accession>
<dbReference type="Proteomes" id="UP000326458">
    <property type="component" value="Unassembled WGS sequence"/>
</dbReference>
<dbReference type="PANTHER" id="PTHR46747:SF1">
    <property type="entry name" value="ALPHA-PROTEIN KINASE 1"/>
    <property type="match status" value="1"/>
</dbReference>
<dbReference type="GO" id="GO:0048029">
    <property type="term" value="F:monosaccharide binding"/>
    <property type="evidence" value="ECO:0007669"/>
    <property type="project" value="TreeGrafter"/>
</dbReference>
<proteinExistence type="predicted"/>
<keyword evidence="2" id="KW-1185">Reference proteome</keyword>
<protein>
    <submittedName>
        <fullName evidence="1">Uncharacterized protein</fullName>
    </submittedName>
</protein>
<comment type="caution">
    <text evidence="1">The sequence shown here is derived from an EMBL/GenBank/DDBJ whole genome shotgun (WGS) entry which is preliminary data.</text>
</comment>
<sequence>MNNQRAVATLLQECKQVLDQLLLEASDMSEEDKREDERCRASLPSELRTLIQEAKEMKWPFVPEKWQYKQAVGPEDKTNLQDVIGASLQQLLTAPTLTVSSAKLTNVGEGGELFKELCLPIRPSVGKANQVKVEKLTSSSIFPTLQKTD</sequence>
<reference evidence="1 2" key="1">
    <citation type="submission" date="2019-06" db="EMBL/GenBank/DDBJ databases">
        <title>Discovery of a novel chromosome fission-fusion reversal in muntjac.</title>
        <authorList>
            <person name="Mudd A.B."/>
            <person name="Bredeson J.V."/>
            <person name="Baum R."/>
            <person name="Hockemeyer D."/>
            <person name="Rokhsar D.S."/>
        </authorList>
    </citation>
    <scope>NUCLEOTIDE SEQUENCE [LARGE SCALE GENOMIC DNA]</scope>
    <source>
        <strain evidence="1">UTSW_UCB_Mm</strain>
        <tissue evidence="1">Fibroblast cell line</tissue>
    </source>
</reference>